<reference evidence="1" key="1">
    <citation type="submission" date="2023-07" db="EMBL/GenBank/DDBJ databases">
        <authorList>
            <consortium name="AG Swart"/>
            <person name="Singh M."/>
            <person name="Singh A."/>
            <person name="Seah K."/>
            <person name="Emmerich C."/>
        </authorList>
    </citation>
    <scope>NUCLEOTIDE SEQUENCE</scope>
    <source>
        <strain evidence="1">DP1</strain>
    </source>
</reference>
<evidence type="ECO:0000313" key="1">
    <source>
        <dbReference type="EMBL" id="CAI2368959.1"/>
    </source>
</evidence>
<name>A0AAD1UPJ3_EUPCR</name>
<evidence type="ECO:0000313" key="2">
    <source>
        <dbReference type="Proteomes" id="UP001295684"/>
    </source>
</evidence>
<keyword evidence="2" id="KW-1185">Reference proteome</keyword>
<dbReference type="AlphaFoldDB" id="A0AAD1UPJ3"/>
<comment type="caution">
    <text evidence="1">The sequence shown here is derived from an EMBL/GenBank/DDBJ whole genome shotgun (WGS) entry which is preliminary data.</text>
</comment>
<dbReference type="EMBL" id="CAMPGE010010103">
    <property type="protein sequence ID" value="CAI2368959.1"/>
    <property type="molecule type" value="Genomic_DNA"/>
</dbReference>
<gene>
    <name evidence="1" type="ORF">ECRASSUSDP1_LOCUS10255</name>
</gene>
<dbReference type="Proteomes" id="UP001295684">
    <property type="component" value="Unassembled WGS sequence"/>
</dbReference>
<proteinExistence type="predicted"/>
<sequence length="58" mass="6863">MAEERSKEDNQANNSGDGRIDWFGFENRVRQLLQRLVEPTGRLEEGVRRDKRGIRGRY</sequence>
<accession>A0AAD1UPJ3</accession>
<protein>
    <submittedName>
        <fullName evidence="1">Uncharacterized protein</fullName>
    </submittedName>
</protein>
<organism evidence="1 2">
    <name type="scientific">Euplotes crassus</name>
    <dbReference type="NCBI Taxonomy" id="5936"/>
    <lineage>
        <taxon>Eukaryota</taxon>
        <taxon>Sar</taxon>
        <taxon>Alveolata</taxon>
        <taxon>Ciliophora</taxon>
        <taxon>Intramacronucleata</taxon>
        <taxon>Spirotrichea</taxon>
        <taxon>Hypotrichia</taxon>
        <taxon>Euplotida</taxon>
        <taxon>Euplotidae</taxon>
        <taxon>Moneuplotes</taxon>
    </lineage>
</organism>